<evidence type="ECO:0000256" key="6">
    <source>
        <dbReference type="ARBA" id="ARBA00022777"/>
    </source>
</evidence>
<dbReference type="PANTHER" id="PTHR43071:SF1">
    <property type="entry name" value="2-AMINO-4-HYDROXY-6-HYDROXYMETHYLDIHYDROPTERIDINE PYROPHOSPHOKINASE"/>
    <property type="match status" value="1"/>
</dbReference>
<evidence type="ECO:0000256" key="4">
    <source>
        <dbReference type="ARBA" id="ARBA00022679"/>
    </source>
</evidence>
<proteinExistence type="predicted"/>
<dbReference type="RefSeq" id="WP_166990897.1">
    <property type="nucleotide sequence ID" value="NZ_CP061169.1"/>
</dbReference>
<keyword evidence="11" id="KW-1185">Reference proteome</keyword>
<protein>
    <recommendedName>
        <fullName evidence="3">2-amino-4-hydroxy-6-hydroxymethyldihydropteridine diphosphokinase</fullName>
        <ecNumber evidence="3">2.7.6.3</ecNumber>
    </recommendedName>
</protein>
<sequence length="170" mass="18339">MIVRDPMRPLRSTPVVLALGANLGDRRATLAAAVDDLRHTTGILVDAVSTPIESVAVTLDGEDETAPAYLNGVVLARTVLDPEALLAATRRIEDAHGRVRTERWGSRTLDIDIIAFGNVQSDDPHLTLPHPRAAGRAFVLDPWLEVDPDAVLPGSGRVDELRRTLASDTE</sequence>
<reference evidence="10 11" key="1">
    <citation type="submission" date="2020-12" db="EMBL/GenBank/DDBJ databases">
        <title>Microbacterium sp. HY060.</title>
        <authorList>
            <person name="Zhou J."/>
        </authorList>
    </citation>
    <scope>NUCLEOTIDE SEQUENCE [LARGE SCALE GENOMIC DNA]</scope>
    <source>
        <strain evidence="10 11">HY60</strain>
    </source>
</reference>
<keyword evidence="7" id="KW-0067">ATP-binding</keyword>
<dbReference type="PANTHER" id="PTHR43071">
    <property type="entry name" value="2-AMINO-4-HYDROXY-6-HYDROXYMETHYLDIHYDROPTERIDINE PYROPHOSPHOKINASE"/>
    <property type="match status" value="1"/>
</dbReference>
<evidence type="ECO:0000256" key="5">
    <source>
        <dbReference type="ARBA" id="ARBA00022741"/>
    </source>
</evidence>
<keyword evidence="8" id="KW-0289">Folate biosynthesis</keyword>
<dbReference type="CDD" id="cd00483">
    <property type="entry name" value="HPPK"/>
    <property type="match status" value="1"/>
</dbReference>
<dbReference type="InterPro" id="IPR035907">
    <property type="entry name" value="Hppk_sf"/>
</dbReference>
<keyword evidence="4 10" id="KW-0808">Transferase</keyword>
<feature type="domain" description="7,8-dihydro-6-hydroxymethylpterin-pyrophosphokinase" evidence="9">
    <location>
        <begin position="103"/>
        <end position="114"/>
    </location>
</feature>
<dbReference type="EMBL" id="CP061169">
    <property type="protein sequence ID" value="QPZ37620.1"/>
    <property type="molecule type" value="Genomic_DNA"/>
</dbReference>
<evidence type="ECO:0000256" key="3">
    <source>
        <dbReference type="ARBA" id="ARBA00013253"/>
    </source>
</evidence>
<keyword evidence="6" id="KW-0418">Kinase</keyword>
<dbReference type="InterPro" id="IPR000550">
    <property type="entry name" value="Hppk"/>
</dbReference>
<dbReference type="GO" id="GO:0003848">
    <property type="term" value="F:2-amino-4-hydroxy-6-hydroxymethyldihydropteridine diphosphokinase activity"/>
    <property type="evidence" value="ECO:0007669"/>
    <property type="project" value="UniProtKB-EC"/>
</dbReference>
<comment type="pathway">
    <text evidence="2">Cofactor biosynthesis; tetrahydrofolate biosynthesis; 2-amino-4-hydroxy-6-hydroxymethyl-7,8-dihydropteridine diphosphate from 7,8-dihydroneopterin triphosphate: step 4/4.</text>
</comment>
<evidence type="ECO:0000256" key="8">
    <source>
        <dbReference type="ARBA" id="ARBA00022909"/>
    </source>
</evidence>
<evidence type="ECO:0000259" key="9">
    <source>
        <dbReference type="PROSITE" id="PS00794"/>
    </source>
</evidence>
<keyword evidence="5" id="KW-0547">Nucleotide-binding</keyword>
<evidence type="ECO:0000313" key="11">
    <source>
        <dbReference type="Proteomes" id="UP000662814"/>
    </source>
</evidence>
<evidence type="ECO:0000256" key="1">
    <source>
        <dbReference type="ARBA" id="ARBA00000198"/>
    </source>
</evidence>
<comment type="catalytic activity">
    <reaction evidence="1">
        <text>6-hydroxymethyl-7,8-dihydropterin + ATP = (7,8-dihydropterin-6-yl)methyl diphosphate + AMP + H(+)</text>
        <dbReference type="Rhea" id="RHEA:11412"/>
        <dbReference type="ChEBI" id="CHEBI:15378"/>
        <dbReference type="ChEBI" id="CHEBI:30616"/>
        <dbReference type="ChEBI" id="CHEBI:44841"/>
        <dbReference type="ChEBI" id="CHEBI:72950"/>
        <dbReference type="ChEBI" id="CHEBI:456215"/>
        <dbReference type="EC" id="2.7.6.3"/>
    </reaction>
</comment>
<accession>A0ABX6YGT5</accession>
<dbReference type="PROSITE" id="PS00794">
    <property type="entry name" value="HPPK"/>
    <property type="match status" value="1"/>
</dbReference>
<dbReference type="EC" id="2.7.6.3" evidence="3"/>
<dbReference type="Proteomes" id="UP000662814">
    <property type="component" value="Chromosome"/>
</dbReference>
<dbReference type="NCBIfam" id="TIGR01498">
    <property type="entry name" value="folK"/>
    <property type="match status" value="1"/>
</dbReference>
<evidence type="ECO:0000256" key="7">
    <source>
        <dbReference type="ARBA" id="ARBA00022840"/>
    </source>
</evidence>
<organism evidence="10 11">
    <name type="scientific">Paramicrobacterium chengjingii</name>
    <dbReference type="NCBI Taxonomy" id="2769067"/>
    <lineage>
        <taxon>Bacteria</taxon>
        <taxon>Bacillati</taxon>
        <taxon>Actinomycetota</taxon>
        <taxon>Actinomycetes</taxon>
        <taxon>Micrococcales</taxon>
        <taxon>Microbacteriaceae</taxon>
        <taxon>Paramicrobacterium</taxon>
    </lineage>
</organism>
<name>A0ABX6YGT5_9MICO</name>
<dbReference type="Pfam" id="PF01288">
    <property type="entry name" value="HPPK"/>
    <property type="match status" value="1"/>
</dbReference>
<evidence type="ECO:0000313" key="10">
    <source>
        <dbReference type="EMBL" id="QPZ37620.1"/>
    </source>
</evidence>
<evidence type="ECO:0000256" key="2">
    <source>
        <dbReference type="ARBA" id="ARBA00005051"/>
    </source>
</evidence>
<gene>
    <name evidence="10" type="primary">folK</name>
    <name evidence="10" type="ORF">HCR76_12390</name>
</gene>
<dbReference type="Gene3D" id="3.30.70.560">
    <property type="entry name" value="7,8-Dihydro-6-hydroxymethylpterin-pyrophosphokinase HPPK"/>
    <property type="match status" value="1"/>
</dbReference>
<dbReference type="SUPFAM" id="SSF55083">
    <property type="entry name" value="6-hydroxymethyl-7,8-dihydropterin pyrophosphokinase, HPPK"/>
    <property type="match status" value="1"/>
</dbReference>